<dbReference type="PIRSF" id="PIRSF003230">
    <property type="entry name" value="YbgC"/>
    <property type="match status" value="1"/>
</dbReference>
<evidence type="ECO:0000256" key="2">
    <source>
        <dbReference type="ARBA" id="ARBA00022801"/>
    </source>
</evidence>
<protein>
    <submittedName>
        <fullName evidence="3">Acyl-CoA thioesterase</fullName>
        <ecNumber evidence="3">3.1.2.-</ecNumber>
    </submittedName>
</protein>
<reference evidence="4" key="1">
    <citation type="journal article" date="2019" name="Int. J. Syst. Evol. Microbiol.">
        <title>The Global Catalogue of Microorganisms (GCM) 10K type strain sequencing project: providing services to taxonomists for standard genome sequencing and annotation.</title>
        <authorList>
            <consortium name="The Broad Institute Genomics Platform"/>
            <consortium name="The Broad Institute Genome Sequencing Center for Infectious Disease"/>
            <person name="Wu L."/>
            <person name="Ma J."/>
        </authorList>
    </citation>
    <scope>NUCLEOTIDE SEQUENCE [LARGE SCALE GENOMIC DNA]</scope>
    <source>
        <strain evidence="4">CCUG 53762</strain>
    </source>
</reference>
<keyword evidence="2 3" id="KW-0378">Hydrolase</keyword>
<evidence type="ECO:0000256" key="1">
    <source>
        <dbReference type="ARBA" id="ARBA00005953"/>
    </source>
</evidence>
<dbReference type="NCBIfam" id="TIGR00051">
    <property type="entry name" value="YbgC/FadM family acyl-CoA thioesterase"/>
    <property type="match status" value="1"/>
</dbReference>
<dbReference type="InterPro" id="IPR029069">
    <property type="entry name" value="HotDog_dom_sf"/>
</dbReference>
<comment type="caution">
    <text evidence="3">The sequence shown here is derived from an EMBL/GenBank/DDBJ whole genome shotgun (WGS) entry which is preliminary data.</text>
</comment>
<evidence type="ECO:0000313" key="4">
    <source>
        <dbReference type="Proteomes" id="UP001597118"/>
    </source>
</evidence>
<dbReference type="EMBL" id="JBHUDG010000019">
    <property type="protein sequence ID" value="MFD1630738.1"/>
    <property type="molecule type" value="Genomic_DNA"/>
</dbReference>
<dbReference type="Pfam" id="PF13279">
    <property type="entry name" value="4HBT_2"/>
    <property type="match status" value="1"/>
</dbReference>
<comment type="similarity">
    <text evidence="1">Belongs to the 4-hydroxybenzoyl-CoA thioesterase family.</text>
</comment>
<dbReference type="RefSeq" id="WP_379663114.1">
    <property type="nucleotide sequence ID" value="NZ_JBHUDG010000019.1"/>
</dbReference>
<dbReference type="EC" id="3.1.2.-" evidence="3"/>
<evidence type="ECO:0000313" key="3">
    <source>
        <dbReference type="EMBL" id="MFD1630738.1"/>
    </source>
</evidence>
<accession>A0ABW4IF98</accession>
<dbReference type="Gene3D" id="3.10.129.10">
    <property type="entry name" value="Hotdog Thioesterase"/>
    <property type="match status" value="1"/>
</dbReference>
<dbReference type="InterPro" id="IPR006684">
    <property type="entry name" value="YbgC/YbaW"/>
</dbReference>
<sequence length="135" mass="15893">MFVFETQIRVRYADVDQMGYVYNGNYATYYEVGRTEALRSLGMTYKSMEEDGVMLPVLEMKSKFFRPIKYDENITLKVTIPNKPGVRILFKYDIFNEQNEHVHTGETTMVFVDIEKNKPCMPPDNFSSRLNPFFD</sequence>
<gene>
    <name evidence="3" type="ORF">ACFSAH_12685</name>
</gene>
<dbReference type="InterPro" id="IPR050563">
    <property type="entry name" value="4-hydroxybenzoyl-CoA_TE"/>
</dbReference>
<proteinExistence type="inferred from homology"/>
<dbReference type="CDD" id="cd00586">
    <property type="entry name" value="4HBT"/>
    <property type="match status" value="1"/>
</dbReference>
<organism evidence="3 4">
    <name type="scientific">Pseudopedobacter beijingensis</name>
    <dbReference type="NCBI Taxonomy" id="1207056"/>
    <lineage>
        <taxon>Bacteria</taxon>
        <taxon>Pseudomonadati</taxon>
        <taxon>Bacteroidota</taxon>
        <taxon>Sphingobacteriia</taxon>
        <taxon>Sphingobacteriales</taxon>
        <taxon>Sphingobacteriaceae</taxon>
        <taxon>Pseudopedobacter</taxon>
    </lineage>
</organism>
<dbReference type="GO" id="GO:0016787">
    <property type="term" value="F:hydrolase activity"/>
    <property type="evidence" value="ECO:0007669"/>
    <property type="project" value="UniProtKB-KW"/>
</dbReference>
<keyword evidence="4" id="KW-1185">Reference proteome</keyword>
<dbReference type="PANTHER" id="PTHR31793:SF27">
    <property type="entry name" value="NOVEL THIOESTERASE SUPERFAMILY DOMAIN AND SAPOSIN A-TYPE DOMAIN CONTAINING PROTEIN (0610012H03RIK)"/>
    <property type="match status" value="1"/>
</dbReference>
<dbReference type="Proteomes" id="UP001597118">
    <property type="component" value="Unassembled WGS sequence"/>
</dbReference>
<name>A0ABW4IF98_9SPHI</name>
<dbReference type="PANTHER" id="PTHR31793">
    <property type="entry name" value="4-HYDROXYBENZOYL-COA THIOESTERASE FAMILY MEMBER"/>
    <property type="match status" value="1"/>
</dbReference>
<dbReference type="SUPFAM" id="SSF54637">
    <property type="entry name" value="Thioesterase/thiol ester dehydrase-isomerase"/>
    <property type="match status" value="1"/>
</dbReference>